<reference evidence="3" key="1">
    <citation type="submission" date="2020-03" db="EMBL/GenBank/DDBJ databases">
        <title>The deep terrestrial virosphere.</title>
        <authorList>
            <person name="Holmfeldt K."/>
            <person name="Nilsson E."/>
            <person name="Simone D."/>
            <person name="Lopez-Fernandez M."/>
            <person name="Wu X."/>
            <person name="de Brujin I."/>
            <person name="Lundin D."/>
            <person name="Andersson A."/>
            <person name="Bertilsson S."/>
            <person name="Dopson M."/>
        </authorList>
    </citation>
    <scope>NUCLEOTIDE SEQUENCE</scope>
    <source>
        <strain evidence="5">MM415A00138</strain>
        <strain evidence="3">MM415B01354</strain>
        <strain evidence="4">TM448B00155</strain>
    </source>
</reference>
<evidence type="ECO:0000313" key="4">
    <source>
        <dbReference type="EMBL" id="QJH93894.1"/>
    </source>
</evidence>
<feature type="coiled-coil region" evidence="1">
    <location>
        <begin position="130"/>
        <end position="157"/>
    </location>
</feature>
<feature type="region of interest" description="Disordered" evidence="2">
    <location>
        <begin position="1"/>
        <end position="101"/>
    </location>
</feature>
<accession>A0A6M3INM8</accession>
<evidence type="ECO:0000256" key="2">
    <source>
        <dbReference type="SAM" id="MobiDB-lite"/>
    </source>
</evidence>
<keyword evidence="1" id="KW-0175">Coiled coil</keyword>
<dbReference type="EMBL" id="MT144593">
    <property type="protein sequence ID" value="QJH93894.1"/>
    <property type="molecule type" value="Genomic_DNA"/>
</dbReference>
<organism evidence="3">
    <name type="scientific">viral metagenome</name>
    <dbReference type="NCBI Taxonomy" id="1070528"/>
    <lineage>
        <taxon>unclassified sequences</taxon>
        <taxon>metagenomes</taxon>
        <taxon>organismal metagenomes</taxon>
    </lineage>
</organism>
<evidence type="ECO:0000313" key="5">
    <source>
        <dbReference type="EMBL" id="QJI05200.1"/>
    </source>
</evidence>
<evidence type="ECO:0000313" key="3">
    <source>
        <dbReference type="EMBL" id="QJA59106.1"/>
    </source>
</evidence>
<dbReference type="EMBL" id="MT145196">
    <property type="protein sequence ID" value="QJI05200.1"/>
    <property type="molecule type" value="Genomic_DNA"/>
</dbReference>
<sequence length="387" mass="42823">MPRKYTDEQRDSKIQEIVDRNKGVDPDAAPEPYTPVTAEIPEAGTAPVKGGFSPSEGRVVDETGETVFEPEQATQPVPEPRTEPQVTPETTRTEPEVPSELEMPLYDVPLDAEFQITVGGQPRVVKGASLVNALGREQDIENRYAELKQRRADHDALVVAQARELMAKAGVFDPATGRFMAPQTPQPVPVEPQKPAVIEMPVFQASEDDVLEPHFYDSMNQFAKAVGSTLSDLAQRLQGVERFGRVSLEERERQANERWEQETREKLRATAPDVFATEDALNRGMQNMYGLYQRGLKAPVEEVATLVAASMRTQAPVTAPPPAAPTQRTTTPQARRPQKPPPVEAPTVGNRGRLPAATEPVTRQKIRLGTEASKDRVMEEIERRLGR</sequence>
<feature type="compositionally biased region" description="Basic and acidic residues" evidence="2">
    <location>
        <begin position="1"/>
        <end position="25"/>
    </location>
</feature>
<name>A0A6M3INM8_9ZZZZ</name>
<proteinExistence type="predicted"/>
<feature type="compositionally biased region" description="Low complexity" evidence="2">
    <location>
        <begin position="325"/>
        <end position="335"/>
    </location>
</feature>
<protein>
    <submittedName>
        <fullName evidence="3">Uncharacterized protein</fullName>
    </submittedName>
</protein>
<gene>
    <name evidence="5" type="ORF">MM415A00138_0013</name>
    <name evidence="3" type="ORF">MM415B01354_0011</name>
    <name evidence="4" type="ORF">TM448B00155_0010</name>
</gene>
<evidence type="ECO:0000256" key="1">
    <source>
        <dbReference type="SAM" id="Coils"/>
    </source>
</evidence>
<dbReference type="AlphaFoldDB" id="A0A6M3INM8"/>
<dbReference type="EMBL" id="MT141354">
    <property type="protein sequence ID" value="QJA59106.1"/>
    <property type="molecule type" value="Genomic_DNA"/>
</dbReference>
<feature type="region of interest" description="Disordered" evidence="2">
    <location>
        <begin position="313"/>
        <end position="387"/>
    </location>
</feature>
<feature type="compositionally biased region" description="Basic and acidic residues" evidence="2">
    <location>
        <begin position="372"/>
        <end position="387"/>
    </location>
</feature>